<dbReference type="EMBL" id="VBAJ01000207">
    <property type="protein sequence ID" value="TMJ06983.1"/>
    <property type="molecule type" value="Genomic_DNA"/>
</dbReference>
<keyword evidence="2 7" id="KW-0813">Transport</keyword>
<dbReference type="GO" id="GO:0005886">
    <property type="term" value="C:plasma membrane"/>
    <property type="evidence" value="ECO:0007669"/>
    <property type="project" value="UniProtKB-SubCell"/>
</dbReference>
<feature type="transmembrane region" description="Helical" evidence="7">
    <location>
        <begin position="57"/>
        <end position="78"/>
    </location>
</feature>
<protein>
    <submittedName>
        <fullName evidence="9">Sugar ABC transporter permease</fullName>
    </submittedName>
</protein>
<evidence type="ECO:0000313" key="9">
    <source>
        <dbReference type="EMBL" id="TMJ06983.1"/>
    </source>
</evidence>
<reference evidence="9 10" key="1">
    <citation type="journal article" date="2019" name="Nat. Microbiol.">
        <title>Mediterranean grassland soil C-N compound turnover is dependent on rainfall and depth, and is mediated by genomically divergent microorganisms.</title>
        <authorList>
            <person name="Diamond S."/>
            <person name="Andeer P.F."/>
            <person name="Li Z."/>
            <person name="Crits-Christoph A."/>
            <person name="Burstein D."/>
            <person name="Anantharaman K."/>
            <person name="Lane K.R."/>
            <person name="Thomas B.C."/>
            <person name="Pan C."/>
            <person name="Northen T.R."/>
            <person name="Banfield J.F."/>
        </authorList>
    </citation>
    <scope>NUCLEOTIDE SEQUENCE [LARGE SCALE GENOMIC DNA]</scope>
    <source>
        <strain evidence="9">NP_2</strain>
    </source>
</reference>
<evidence type="ECO:0000256" key="3">
    <source>
        <dbReference type="ARBA" id="ARBA00022475"/>
    </source>
</evidence>
<proteinExistence type="inferred from homology"/>
<keyword evidence="5 7" id="KW-1133">Transmembrane helix</keyword>
<dbReference type="Pfam" id="PF00528">
    <property type="entry name" value="BPD_transp_1"/>
    <property type="match status" value="1"/>
</dbReference>
<evidence type="ECO:0000256" key="4">
    <source>
        <dbReference type="ARBA" id="ARBA00022692"/>
    </source>
</evidence>
<dbReference type="PROSITE" id="PS50928">
    <property type="entry name" value="ABC_TM1"/>
    <property type="match status" value="1"/>
</dbReference>
<dbReference type="InterPro" id="IPR000515">
    <property type="entry name" value="MetI-like"/>
</dbReference>
<evidence type="ECO:0000259" key="8">
    <source>
        <dbReference type="PROSITE" id="PS50928"/>
    </source>
</evidence>
<feature type="transmembrane region" description="Helical" evidence="7">
    <location>
        <begin position="249"/>
        <end position="271"/>
    </location>
</feature>
<evidence type="ECO:0000256" key="5">
    <source>
        <dbReference type="ARBA" id="ARBA00022989"/>
    </source>
</evidence>
<dbReference type="Gene3D" id="1.10.3720.10">
    <property type="entry name" value="MetI-like"/>
    <property type="match status" value="1"/>
</dbReference>
<keyword evidence="6 7" id="KW-0472">Membrane</keyword>
<dbReference type="PANTHER" id="PTHR43227:SF8">
    <property type="entry name" value="DIACETYLCHITOBIOSE UPTAKE SYSTEM PERMEASE PROTEIN DASB"/>
    <property type="match status" value="1"/>
</dbReference>
<dbReference type="SUPFAM" id="SSF161098">
    <property type="entry name" value="MetI-like"/>
    <property type="match status" value="1"/>
</dbReference>
<gene>
    <name evidence="9" type="ORF">E6G99_08205</name>
</gene>
<dbReference type="GO" id="GO:0055085">
    <property type="term" value="P:transmembrane transport"/>
    <property type="evidence" value="ECO:0007669"/>
    <property type="project" value="InterPro"/>
</dbReference>
<feature type="transmembrane region" description="Helical" evidence="7">
    <location>
        <begin position="90"/>
        <end position="109"/>
    </location>
</feature>
<evidence type="ECO:0000313" key="10">
    <source>
        <dbReference type="Proteomes" id="UP000318661"/>
    </source>
</evidence>
<dbReference type="Proteomes" id="UP000318661">
    <property type="component" value="Unassembled WGS sequence"/>
</dbReference>
<evidence type="ECO:0000256" key="2">
    <source>
        <dbReference type="ARBA" id="ARBA00022448"/>
    </source>
</evidence>
<name>A0A537LG43_9BACT</name>
<comment type="caution">
    <text evidence="9">The sequence shown here is derived from an EMBL/GenBank/DDBJ whole genome shotgun (WGS) entry which is preliminary data.</text>
</comment>
<evidence type="ECO:0000256" key="1">
    <source>
        <dbReference type="ARBA" id="ARBA00004651"/>
    </source>
</evidence>
<dbReference type="InterPro" id="IPR035906">
    <property type="entry name" value="MetI-like_sf"/>
</dbReference>
<sequence>MWLAPALAFLATFLIYPAVYTVYLSVLDARSAAFVGVRNYVFAFTNREMLIALRNNLLWLVCFTGLTVGAGLLLAVLTDRVRYEAAAKSIIFLPMAISFVAASVIWKFVYEFRPAGAPQIGVLNAALTALLPGFRPVAWLVNLLTNNLALIAVGVWVWTGFCLVILSAALKGIPAELLEAARVDGATEWQVFRRLVLPTLSPTIAVVATTMVIFALKAFDVVYVMTNGNFNTEVIANRMYKEMFTSRDFGRASAIAVLLFGATVPIMIANIRRFRQQEAIR</sequence>
<dbReference type="AlphaFoldDB" id="A0A537LG43"/>
<evidence type="ECO:0000256" key="6">
    <source>
        <dbReference type="ARBA" id="ARBA00023136"/>
    </source>
</evidence>
<evidence type="ECO:0000256" key="7">
    <source>
        <dbReference type="RuleBase" id="RU363032"/>
    </source>
</evidence>
<comment type="similarity">
    <text evidence="7">Belongs to the binding-protein-dependent transport system permease family.</text>
</comment>
<comment type="subcellular location">
    <subcellularLocation>
        <location evidence="1 7">Cell membrane</location>
        <topology evidence="1 7">Multi-pass membrane protein</topology>
    </subcellularLocation>
</comment>
<dbReference type="PANTHER" id="PTHR43227">
    <property type="entry name" value="BLL4140 PROTEIN"/>
    <property type="match status" value="1"/>
</dbReference>
<feature type="transmembrane region" description="Helical" evidence="7">
    <location>
        <begin position="148"/>
        <end position="170"/>
    </location>
</feature>
<organism evidence="9 10">
    <name type="scientific">Candidatus Segetimicrobium genomatis</name>
    <dbReference type="NCBI Taxonomy" id="2569760"/>
    <lineage>
        <taxon>Bacteria</taxon>
        <taxon>Bacillati</taxon>
        <taxon>Candidatus Sysuimicrobiota</taxon>
        <taxon>Candidatus Sysuimicrobiia</taxon>
        <taxon>Candidatus Sysuimicrobiales</taxon>
        <taxon>Candidatus Segetimicrobiaceae</taxon>
        <taxon>Candidatus Segetimicrobium</taxon>
    </lineage>
</organism>
<keyword evidence="3" id="KW-1003">Cell membrane</keyword>
<dbReference type="CDD" id="cd06261">
    <property type="entry name" value="TM_PBP2"/>
    <property type="match status" value="1"/>
</dbReference>
<dbReference type="InterPro" id="IPR050809">
    <property type="entry name" value="UgpAE/MalFG_permease"/>
</dbReference>
<feature type="transmembrane region" description="Helical" evidence="7">
    <location>
        <begin position="191"/>
        <end position="216"/>
    </location>
</feature>
<feature type="domain" description="ABC transmembrane type-1" evidence="8">
    <location>
        <begin position="53"/>
        <end position="270"/>
    </location>
</feature>
<keyword evidence="4 7" id="KW-0812">Transmembrane</keyword>
<accession>A0A537LG43</accession>